<gene>
    <name evidence="8 10" type="primary">carA</name>
    <name evidence="10" type="ORF">ENV14_04940</name>
</gene>
<keyword evidence="4 8" id="KW-0547">Nucleotide-binding</keyword>
<feature type="region of interest" description="CPSase" evidence="8">
    <location>
        <begin position="1"/>
        <end position="190"/>
    </location>
</feature>
<dbReference type="GO" id="GO:0004088">
    <property type="term" value="F:carbamoyl-phosphate synthase (glutamine-hydrolyzing) activity"/>
    <property type="evidence" value="ECO:0007669"/>
    <property type="project" value="UniProtKB-UniRule"/>
</dbReference>
<feature type="active site" evidence="8">
    <location>
        <position position="359"/>
    </location>
</feature>
<comment type="catalytic activity">
    <reaction evidence="8">
        <text>L-glutamine + H2O = L-glutamate + NH4(+)</text>
        <dbReference type="Rhea" id="RHEA:15889"/>
        <dbReference type="ChEBI" id="CHEBI:15377"/>
        <dbReference type="ChEBI" id="CHEBI:28938"/>
        <dbReference type="ChEBI" id="CHEBI:29985"/>
        <dbReference type="ChEBI" id="CHEBI:58359"/>
    </reaction>
</comment>
<dbReference type="UniPathway" id="UPA00068">
    <property type="reaction ID" value="UER00171"/>
</dbReference>
<evidence type="ECO:0000256" key="1">
    <source>
        <dbReference type="ARBA" id="ARBA00005077"/>
    </source>
</evidence>
<dbReference type="InterPro" id="IPR050472">
    <property type="entry name" value="Anth_synth/Amidotransfase"/>
</dbReference>
<dbReference type="Gene3D" id="3.50.30.20">
    <property type="entry name" value="Carbamoyl-phosphate synthase small subunit, N-terminal domain"/>
    <property type="match status" value="1"/>
</dbReference>
<evidence type="ECO:0000313" key="10">
    <source>
        <dbReference type="EMBL" id="HGI87722.1"/>
    </source>
</evidence>
<evidence type="ECO:0000256" key="4">
    <source>
        <dbReference type="ARBA" id="ARBA00022741"/>
    </source>
</evidence>
<feature type="active site" description="Nucleophile" evidence="8">
    <location>
        <position position="272"/>
    </location>
</feature>
<dbReference type="GO" id="GO:0044205">
    <property type="term" value="P:'de novo' UMP biosynthetic process"/>
    <property type="evidence" value="ECO:0007669"/>
    <property type="project" value="UniProtKB-UniRule"/>
</dbReference>
<dbReference type="Pfam" id="PF00117">
    <property type="entry name" value="GATase"/>
    <property type="match status" value="1"/>
</dbReference>
<comment type="pathway">
    <text evidence="1 8">Amino-acid biosynthesis; L-arginine biosynthesis; carbamoyl phosphate from bicarbonate: step 1/1.</text>
</comment>
<accession>A0A7C4FBC4</accession>
<keyword evidence="5 8" id="KW-0067">ATP-binding</keyword>
<feature type="binding site" evidence="8">
    <location>
        <position position="276"/>
    </location>
    <ligand>
        <name>L-glutamine</name>
        <dbReference type="ChEBI" id="CHEBI:58359"/>
    </ligand>
</feature>
<keyword evidence="3 8" id="KW-0436">Ligase</keyword>
<feature type="active site" evidence="8">
    <location>
        <position position="357"/>
    </location>
</feature>
<sequence length="384" mass="42266">MPHLKCESGLRARLLLEDGEAIEGCGFGAQGIRVGEIVFSTGMTGYAEALTDPSYAGQILIWTHPMVGCYGVPTKTHSYCDIPLNYESDHIQVDGFIVTELPPPNHHLSIYDLSTWLAKSSVPGMYKVDTRALVKKIRERGVMMGALAVFNEKEVVEWSVLEKELRYAERYDLKDFTLKVSPKTTVVHEPLSKPVATVSVLDCGLKYGILRWLLRYGFRVVRFPCWAKADQLLDGFQGVVISNGPGNPALLVNQIKTVREVVASGVPVLGICLGMQLLSLAFGARAYKLRYGHRGPNKGVIDVITGRSYITTQNHGYAIDEQSLSDAGLVLWFKNIDDGSVEGVMHVKLPAIATQFHPEGGPGPHDTTWVFELFKKLVLNHGSG</sequence>
<feature type="binding site" evidence="8">
    <location>
        <position position="317"/>
    </location>
    <ligand>
        <name>L-glutamine</name>
        <dbReference type="ChEBI" id="CHEBI:58359"/>
    </ligand>
</feature>
<dbReference type="InterPro" id="IPR036480">
    <property type="entry name" value="CarbP_synth_ssu_N_sf"/>
</dbReference>
<dbReference type="PANTHER" id="PTHR43418:SF7">
    <property type="entry name" value="CARBAMOYL-PHOSPHATE SYNTHASE SMALL CHAIN"/>
    <property type="match status" value="1"/>
</dbReference>
<dbReference type="CDD" id="cd01744">
    <property type="entry name" value="GATase1_CPSase"/>
    <property type="match status" value="1"/>
</dbReference>
<dbReference type="GO" id="GO:0006207">
    <property type="term" value="P:'de novo' pyrimidine nucleobase biosynthetic process"/>
    <property type="evidence" value="ECO:0007669"/>
    <property type="project" value="InterPro"/>
</dbReference>
<evidence type="ECO:0000256" key="2">
    <source>
        <dbReference type="ARBA" id="ARBA00007800"/>
    </source>
</evidence>
<dbReference type="UniPathway" id="UPA00070">
    <property type="reaction ID" value="UER00115"/>
</dbReference>
<dbReference type="SUPFAM" id="SSF52317">
    <property type="entry name" value="Class I glutamine amidotransferase-like"/>
    <property type="match status" value="1"/>
</dbReference>
<dbReference type="InterPro" id="IPR006274">
    <property type="entry name" value="CarbamoylP_synth_ssu"/>
</dbReference>
<dbReference type="PRINTS" id="PR00099">
    <property type="entry name" value="CPSGATASE"/>
</dbReference>
<dbReference type="SMART" id="SM01097">
    <property type="entry name" value="CPSase_sm_chain"/>
    <property type="match status" value="1"/>
</dbReference>
<dbReference type="NCBIfam" id="NF009475">
    <property type="entry name" value="PRK12838.1"/>
    <property type="match status" value="1"/>
</dbReference>
<dbReference type="InterPro" id="IPR029062">
    <property type="entry name" value="Class_I_gatase-like"/>
</dbReference>
<reference evidence="10" key="1">
    <citation type="journal article" date="2020" name="mSystems">
        <title>Genome- and Community-Level Interaction Insights into Carbon Utilization and Element Cycling Functions of Hydrothermarchaeota in Hydrothermal Sediment.</title>
        <authorList>
            <person name="Zhou Z."/>
            <person name="Liu Y."/>
            <person name="Xu W."/>
            <person name="Pan J."/>
            <person name="Luo Z.H."/>
            <person name="Li M."/>
        </authorList>
    </citation>
    <scope>NUCLEOTIDE SEQUENCE [LARGE SCALE GENOMIC DNA]</scope>
    <source>
        <strain evidence="10">SpSt-732</strain>
    </source>
</reference>
<comment type="catalytic activity">
    <reaction evidence="7 8">
        <text>hydrogencarbonate + L-glutamine + 2 ATP + H2O = carbamoyl phosphate + L-glutamate + 2 ADP + phosphate + 2 H(+)</text>
        <dbReference type="Rhea" id="RHEA:18633"/>
        <dbReference type="ChEBI" id="CHEBI:15377"/>
        <dbReference type="ChEBI" id="CHEBI:15378"/>
        <dbReference type="ChEBI" id="CHEBI:17544"/>
        <dbReference type="ChEBI" id="CHEBI:29985"/>
        <dbReference type="ChEBI" id="CHEBI:30616"/>
        <dbReference type="ChEBI" id="CHEBI:43474"/>
        <dbReference type="ChEBI" id="CHEBI:58228"/>
        <dbReference type="ChEBI" id="CHEBI:58359"/>
        <dbReference type="ChEBI" id="CHEBI:456216"/>
        <dbReference type="EC" id="6.3.5.5"/>
    </reaction>
</comment>
<feature type="binding site" evidence="8">
    <location>
        <position position="54"/>
    </location>
    <ligand>
        <name>L-glutamine</name>
        <dbReference type="ChEBI" id="CHEBI:58359"/>
    </ligand>
</feature>
<dbReference type="GO" id="GO:0006541">
    <property type="term" value="P:glutamine metabolic process"/>
    <property type="evidence" value="ECO:0007669"/>
    <property type="project" value="InterPro"/>
</dbReference>
<feature type="domain" description="Carbamoyl-phosphate synthase small subunit N-terminal" evidence="9">
    <location>
        <begin position="10"/>
        <end position="148"/>
    </location>
</feature>
<dbReference type="AlphaFoldDB" id="A0A7C4FBC4"/>
<organism evidence="10">
    <name type="scientific">Ignisphaera aggregans</name>
    <dbReference type="NCBI Taxonomy" id="334771"/>
    <lineage>
        <taxon>Archaea</taxon>
        <taxon>Thermoproteota</taxon>
        <taxon>Thermoprotei</taxon>
        <taxon>Desulfurococcales</taxon>
        <taxon>Desulfurococcaceae</taxon>
        <taxon>Ignisphaera</taxon>
    </lineage>
</organism>
<keyword evidence="8" id="KW-0055">Arginine biosynthesis</keyword>
<evidence type="ECO:0000256" key="6">
    <source>
        <dbReference type="ARBA" id="ARBA00022962"/>
    </source>
</evidence>
<comment type="similarity">
    <text evidence="2 8">Belongs to the CarA family.</text>
</comment>
<feature type="binding site" evidence="8">
    <location>
        <position position="314"/>
    </location>
    <ligand>
        <name>L-glutamine</name>
        <dbReference type="ChEBI" id="CHEBI:58359"/>
    </ligand>
</feature>
<dbReference type="EMBL" id="DTFF01000043">
    <property type="protein sequence ID" value="HGI87722.1"/>
    <property type="molecule type" value="Genomic_DNA"/>
</dbReference>
<protein>
    <recommendedName>
        <fullName evidence="8">Carbamoyl phosphate synthase small chain</fullName>
        <ecNumber evidence="8">6.3.5.5</ecNumber>
    </recommendedName>
    <alternativeName>
        <fullName evidence="8">Carbamoyl phosphate synthetase glutamine chain</fullName>
    </alternativeName>
</protein>
<feature type="binding site" evidence="8">
    <location>
        <position position="244"/>
    </location>
    <ligand>
        <name>L-glutamine</name>
        <dbReference type="ChEBI" id="CHEBI:58359"/>
    </ligand>
</feature>
<keyword evidence="8" id="KW-0028">Amino-acid biosynthesis</keyword>
<evidence type="ECO:0000256" key="7">
    <source>
        <dbReference type="ARBA" id="ARBA00048816"/>
    </source>
</evidence>
<dbReference type="Gene3D" id="3.40.50.880">
    <property type="match status" value="1"/>
</dbReference>
<evidence type="ECO:0000256" key="8">
    <source>
        <dbReference type="HAMAP-Rule" id="MF_01209"/>
    </source>
</evidence>
<evidence type="ECO:0000256" key="5">
    <source>
        <dbReference type="ARBA" id="ARBA00022840"/>
    </source>
</evidence>
<dbReference type="InterPro" id="IPR002474">
    <property type="entry name" value="CarbamoylP_synth_ssu_N"/>
</dbReference>
<evidence type="ECO:0000256" key="3">
    <source>
        <dbReference type="ARBA" id="ARBA00022598"/>
    </source>
</evidence>
<dbReference type="SUPFAM" id="SSF52021">
    <property type="entry name" value="Carbamoyl phosphate synthetase, small subunit N-terminal domain"/>
    <property type="match status" value="1"/>
</dbReference>
<dbReference type="PRINTS" id="PR00096">
    <property type="entry name" value="GATASE"/>
</dbReference>
<dbReference type="HAMAP" id="MF_01209">
    <property type="entry name" value="CPSase_S_chain"/>
    <property type="match status" value="1"/>
</dbReference>
<name>A0A7C4FBC4_9CREN</name>
<dbReference type="InterPro" id="IPR035686">
    <property type="entry name" value="CPSase_GATase1"/>
</dbReference>
<dbReference type="PRINTS" id="PR00097">
    <property type="entry name" value="ANTSNTHASEII"/>
</dbReference>
<dbReference type="PROSITE" id="PS51273">
    <property type="entry name" value="GATASE_TYPE_1"/>
    <property type="match status" value="1"/>
</dbReference>
<feature type="binding site" evidence="8">
    <location>
        <position position="273"/>
    </location>
    <ligand>
        <name>L-glutamine</name>
        <dbReference type="ChEBI" id="CHEBI:58359"/>
    </ligand>
</feature>
<comment type="pathway">
    <text evidence="8">Pyrimidine metabolism; UMP biosynthesis via de novo pathway; (S)-dihydroorotate from bicarbonate: step 1/3.</text>
</comment>
<dbReference type="PANTHER" id="PTHR43418">
    <property type="entry name" value="MULTIFUNCTIONAL TRYPTOPHAN BIOSYNTHESIS PROTEIN-RELATED"/>
    <property type="match status" value="1"/>
</dbReference>
<dbReference type="InterPro" id="IPR017926">
    <property type="entry name" value="GATASE"/>
</dbReference>
<feature type="binding site" evidence="8">
    <location>
        <position position="316"/>
    </location>
    <ligand>
        <name>L-glutamine</name>
        <dbReference type="ChEBI" id="CHEBI:58359"/>
    </ligand>
</feature>
<evidence type="ECO:0000259" key="9">
    <source>
        <dbReference type="SMART" id="SM01097"/>
    </source>
</evidence>
<comment type="function">
    <text evidence="8">Small subunit of the glutamine-dependent carbamoyl phosphate synthetase (CPSase). CPSase catalyzes the formation of carbamoyl phosphate from the ammonia moiety of glutamine, carbonate, and phosphate donated by ATP, constituting the first step of 2 biosynthetic pathways, one leading to arginine and/or urea and the other to pyrimidine nucleotides. The small subunit (glutamine amidotransferase) binds and cleaves glutamine to supply the large subunit with the substrate ammonia.</text>
</comment>
<proteinExistence type="inferred from homology"/>
<comment type="subunit">
    <text evidence="8">Composed of two chains; the small (or glutamine) chain promotes the hydrolysis of glutamine to ammonia, which is used by the large (or ammonia) chain to synthesize carbamoyl phosphate. Tetramer of heterodimers (alpha,beta)4.</text>
</comment>
<keyword evidence="8" id="KW-0665">Pyrimidine biosynthesis</keyword>
<dbReference type="GO" id="GO:0005524">
    <property type="term" value="F:ATP binding"/>
    <property type="evidence" value="ECO:0007669"/>
    <property type="project" value="UniProtKB-UniRule"/>
</dbReference>
<keyword evidence="6 8" id="KW-0315">Glutamine amidotransferase</keyword>
<dbReference type="GO" id="GO:0006526">
    <property type="term" value="P:L-arginine biosynthetic process"/>
    <property type="evidence" value="ECO:0007669"/>
    <property type="project" value="UniProtKB-UniRule"/>
</dbReference>
<dbReference type="NCBIfam" id="TIGR01368">
    <property type="entry name" value="CPSaseIIsmall"/>
    <property type="match status" value="1"/>
</dbReference>
<dbReference type="EC" id="6.3.5.5" evidence="8"/>
<dbReference type="Pfam" id="PF00988">
    <property type="entry name" value="CPSase_sm_chain"/>
    <property type="match status" value="1"/>
</dbReference>
<feature type="binding site" evidence="8">
    <location>
        <position position="246"/>
    </location>
    <ligand>
        <name>L-glutamine</name>
        <dbReference type="ChEBI" id="CHEBI:58359"/>
    </ligand>
</feature>
<comment type="caution">
    <text evidence="10">The sequence shown here is derived from an EMBL/GenBank/DDBJ whole genome shotgun (WGS) entry which is preliminary data.</text>
</comment>